<dbReference type="Pfam" id="PF00625">
    <property type="entry name" value="Guanylate_kin"/>
    <property type="match status" value="1"/>
</dbReference>
<comment type="similarity">
    <text evidence="1">Belongs to the guanylate kinase family.</text>
</comment>
<evidence type="ECO:0000313" key="11">
    <source>
        <dbReference type="Proteomes" id="UP000033862"/>
    </source>
</evidence>
<dbReference type="InterPro" id="IPR027417">
    <property type="entry name" value="P-loop_NTPase"/>
</dbReference>
<keyword evidence="5" id="KW-0547">Nucleotide-binding</keyword>
<dbReference type="GO" id="GO:0005524">
    <property type="term" value="F:ATP binding"/>
    <property type="evidence" value="ECO:0007669"/>
    <property type="project" value="UniProtKB-KW"/>
</dbReference>
<dbReference type="Gene3D" id="3.40.50.300">
    <property type="entry name" value="P-loop containing nucleotide triphosphate hydrolases"/>
    <property type="match status" value="1"/>
</dbReference>
<dbReference type="SMART" id="SM00072">
    <property type="entry name" value="GuKc"/>
    <property type="match status" value="1"/>
</dbReference>
<evidence type="ECO:0000256" key="6">
    <source>
        <dbReference type="ARBA" id="ARBA00022777"/>
    </source>
</evidence>
<evidence type="ECO:0000256" key="8">
    <source>
        <dbReference type="ARBA" id="ARBA00030128"/>
    </source>
</evidence>
<dbReference type="NCBIfam" id="TIGR03263">
    <property type="entry name" value="guanyl_kin"/>
    <property type="match status" value="1"/>
</dbReference>
<reference evidence="10 11" key="1">
    <citation type="journal article" date="2015" name="Nature">
        <title>rRNA introns, odd ribosomes, and small enigmatic genomes across a large radiation of phyla.</title>
        <authorList>
            <person name="Brown C.T."/>
            <person name="Hug L.A."/>
            <person name="Thomas B.C."/>
            <person name="Sharon I."/>
            <person name="Castelle C.J."/>
            <person name="Singh A."/>
            <person name="Wilkins M.J."/>
            <person name="Williams K.H."/>
            <person name="Banfield J.F."/>
        </authorList>
    </citation>
    <scope>NUCLEOTIDE SEQUENCE [LARGE SCALE GENOMIC DNA]</scope>
</reference>
<keyword evidence="4" id="KW-0808">Transferase</keyword>
<dbReference type="GO" id="GO:0004385">
    <property type="term" value="F:GMP kinase activity"/>
    <property type="evidence" value="ECO:0007669"/>
    <property type="project" value="UniProtKB-EC"/>
</dbReference>
<gene>
    <name evidence="10" type="ORF">UT15_C0003G0068</name>
</gene>
<dbReference type="InterPro" id="IPR008145">
    <property type="entry name" value="GK/Ca_channel_bsu"/>
</dbReference>
<dbReference type="Proteomes" id="UP000033862">
    <property type="component" value="Unassembled WGS sequence"/>
</dbReference>
<name>A0A0G0LG85_9BACT</name>
<organism evidence="10 11">
    <name type="scientific">Berkelbacteria bacterium GW2011_GWA1_39_10</name>
    <dbReference type="NCBI Taxonomy" id="1618332"/>
    <lineage>
        <taxon>Bacteria</taxon>
        <taxon>Candidatus Berkelbacteria</taxon>
    </lineage>
</organism>
<dbReference type="AlphaFoldDB" id="A0A0G0LG85"/>
<evidence type="ECO:0000256" key="5">
    <source>
        <dbReference type="ARBA" id="ARBA00022741"/>
    </source>
</evidence>
<dbReference type="PANTHER" id="PTHR23117">
    <property type="entry name" value="GUANYLATE KINASE-RELATED"/>
    <property type="match status" value="1"/>
</dbReference>
<dbReference type="STRING" id="1618332.UT15_C0003G0068"/>
<evidence type="ECO:0000256" key="2">
    <source>
        <dbReference type="ARBA" id="ARBA00012961"/>
    </source>
</evidence>
<dbReference type="PROSITE" id="PS50052">
    <property type="entry name" value="GUANYLATE_KINASE_2"/>
    <property type="match status" value="1"/>
</dbReference>
<dbReference type="CDD" id="cd00071">
    <property type="entry name" value="GMPK"/>
    <property type="match status" value="1"/>
</dbReference>
<evidence type="ECO:0000256" key="7">
    <source>
        <dbReference type="ARBA" id="ARBA00022840"/>
    </source>
</evidence>
<dbReference type="Gene3D" id="3.30.63.10">
    <property type="entry name" value="Guanylate Kinase phosphate binding domain"/>
    <property type="match status" value="1"/>
</dbReference>
<dbReference type="InterPro" id="IPR017665">
    <property type="entry name" value="Guanylate_kinase"/>
</dbReference>
<evidence type="ECO:0000256" key="1">
    <source>
        <dbReference type="ARBA" id="ARBA00005790"/>
    </source>
</evidence>
<dbReference type="GO" id="GO:0005829">
    <property type="term" value="C:cytosol"/>
    <property type="evidence" value="ECO:0007669"/>
    <property type="project" value="TreeGrafter"/>
</dbReference>
<feature type="domain" description="Guanylate kinase-like" evidence="9">
    <location>
        <begin position="4"/>
        <end position="190"/>
    </location>
</feature>
<dbReference type="InterPro" id="IPR008144">
    <property type="entry name" value="Guanylate_kin-like_dom"/>
</dbReference>
<sequence>MKQGKLFILSGQSGVGKNTILKSIISNHPDFHRAVTFTTRNPRLNEVPGEDHYFVYRKKFQDMIDNNELLEWAEVNGELYGTPKDQVTKILSSGHNAIMEIDVQGATNVKKLFPQTTLIFIKYEPGDLEQIIRSRIKNDPSRSKVSEKEILRRIQTAKSEAEYEKFYDFTVLNPEGKIDQATSEVEKIIQEHIN</sequence>
<comment type="caution">
    <text evidence="10">The sequence shown here is derived from an EMBL/GenBank/DDBJ whole genome shotgun (WGS) entry which is preliminary data.</text>
</comment>
<proteinExistence type="inferred from homology"/>
<keyword evidence="6 10" id="KW-0418">Kinase</keyword>
<accession>A0A0G0LG85</accession>
<keyword evidence="7" id="KW-0067">ATP-binding</keyword>
<dbReference type="EMBL" id="LBVS01000003">
    <property type="protein sequence ID" value="KKQ90893.1"/>
    <property type="molecule type" value="Genomic_DNA"/>
</dbReference>
<evidence type="ECO:0000256" key="3">
    <source>
        <dbReference type="ARBA" id="ARBA00016296"/>
    </source>
</evidence>
<dbReference type="EC" id="2.7.4.8" evidence="2"/>
<evidence type="ECO:0000313" key="10">
    <source>
        <dbReference type="EMBL" id="KKQ90893.1"/>
    </source>
</evidence>
<protein>
    <recommendedName>
        <fullName evidence="3">Guanylate kinase</fullName>
        <ecNumber evidence="2">2.7.4.8</ecNumber>
    </recommendedName>
    <alternativeName>
        <fullName evidence="8">GMP kinase</fullName>
    </alternativeName>
</protein>
<dbReference type="PANTHER" id="PTHR23117:SF13">
    <property type="entry name" value="GUANYLATE KINASE"/>
    <property type="match status" value="1"/>
</dbReference>
<dbReference type="SUPFAM" id="SSF52540">
    <property type="entry name" value="P-loop containing nucleoside triphosphate hydrolases"/>
    <property type="match status" value="1"/>
</dbReference>
<evidence type="ECO:0000256" key="4">
    <source>
        <dbReference type="ARBA" id="ARBA00022679"/>
    </source>
</evidence>
<dbReference type="FunFam" id="3.30.63.10:FF:000002">
    <property type="entry name" value="Guanylate kinase 1"/>
    <property type="match status" value="1"/>
</dbReference>
<evidence type="ECO:0000259" key="9">
    <source>
        <dbReference type="PROSITE" id="PS50052"/>
    </source>
</evidence>